<feature type="region of interest" description="Disordered" evidence="1">
    <location>
        <begin position="408"/>
        <end position="428"/>
    </location>
</feature>
<organism evidence="2 3">
    <name type="scientific">Aphanomyces invadans</name>
    <dbReference type="NCBI Taxonomy" id="157072"/>
    <lineage>
        <taxon>Eukaryota</taxon>
        <taxon>Sar</taxon>
        <taxon>Stramenopiles</taxon>
        <taxon>Oomycota</taxon>
        <taxon>Saprolegniomycetes</taxon>
        <taxon>Saprolegniales</taxon>
        <taxon>Verrucalvaceae</taxon>
        <taxon>Aphanomyces</taxon>
    </lineage>
</organism>
<dbReference type="VEuPathDB" id="FungiDB:H310_10154"/>
<dbReference type="EMBL" id="QUSY01002575">
    <property type="protein sequence ID" value="RHY20685.1"/>
    <property type="molecule type" value="Genomic_DNA"/>
</dbReference>
<keyword evidence="3" id="KW-1185">Reference proteome</keyword>
<evidence type="ECO:0000313" key="3">
    <source>
        <dbReference type="Proteomes" id="UP000285060"/>
    </source>
</evidence>
<name>A0A3R7A259_9STRA</name>
<sequence>MKSLVQRLSPRKGSSSKTLTGGFPAFHAHIAETDDGDVGVELMSDRVVVQKNGMPTPMRELLFIEVCHFEESLTTALNEAQLPQLPGTTYVGVFSGSKQPRILQQLRSSLVRPERRTKIPLALRRQLLLADRPPPSSVVVPSRDAVCLEFLRHGTMTFLDAATPSNSLIVTETHLVLVQDEPAKMERIAPYDSIESIHPNAVWFFLNQLSDKTAASANVVPASLYGRPVYSSAAAALPDAPPFSFDIVTLYRTWSFCAADEADRAAWLRVLGEHVDLAAALVPDAPLSCEVKLATQQPLDDAATTRGPTPLTSATLAIASDGIRLTTAPSSDVSTIEWYFTDIHKWSLALQPQPSLCLSCFMDASCSKVGEFVLQTKNAAAMCQAIEFHVAKCLAKVDVLHEARAVKVGQTPPGPAKDDSIAPATPPPPTTTKIDVVLGLPPYQRVFHAVQPIVLPPLPPIQSFRRVSVM</sequence>
<reference evidence="2 3" key="1">
    <citation type="submission" date="2018-08" db="EMBL/GenBank/DDBJ databases">
        <title>Aphanomyces genome sequencing and annotation.</title>
        <authorList>
            <person name="Minardi D."/>
            <person name="Oidtmann B."/>
            <person name="Van Der Giezen M."/>
            <person name="Studholme D.J."/>
        </authorList>
    </citation>
    <scope>NUCLEOTIDE SEQUENCE [LARGE SCALE GENOMIC DNA]</scope>
    <source>
        <strain evidence="2 3">NJM0002</strain>
    </source>
</reference>
<evidence type="ECO:0000256" key="1">
    <source>
        <dbReference type="SAM" id="MobiDB-lite"/>
    </source>
</evidence>
<feature type="region of interest" description="Disordered" evidence="1">
    <location>
        <begin position="1"/>
        <end position="20"/>
    </location>
</feature>
<comment type="caution">
    <text evidence="2">The sequence shown here is derived from an EMBL/GenBank/DDBJ whole genome shotgun (WGS) entry which is preliminary data.</text>
</comment>
<gene>
    <name evidence="2" type="ORF">DYB32_009981</name>
</gene>
<dbReference type="Proteomes" id="UP000285060">
    <property type="component" value="Unassembled WGS sequence"/>
</dbReference>
<evidence type="ECO:0008006" key="4">
    <source>
        <dbReference type="Google" id="ProtNLM"/>
    </source>
</evidence>
<accession>A0A3R7A259</accession>
<proteinExistence type="predicted"/>
<dbReference type="AlphaFoldDB" id="A0A3R7A259"/>
<dbReference type="SUPFAM" id="SSF50729">
    <property type="entry name" value="PH domain-like"/>
    <property type="match status" value="1"/>
</dbReference>
<protein>
    <recommendedName>
        <fullName evidence="4">PH domain-containing protein</fullName>
    </recommendedName>
</protein>
<evidence type="ECO:0000313" key="2">
    <source>
        <dbReference type="EMBL" id="RHY20685.1"/>
    </source>
</evidence>